<gene>
    <name evidence="2" type="ORF">PIBRA_LOCUS5898</name>
</gene>
<evidence type="ECO:0000313" key="3">
    <source>
        <dbReference type="Proteomes" id="UP001152562"/>
    </source>
</evidence>
<evidence type="ECO:0000313" key="2">
    <source>
        <dbReference type="EMBL" id="CAH4029114.1"/>
    </source>
</evidence>
<keyword evidence="3" id="KW-1185">Reference proteome</keyword>
<comment type="caution">
    <text evidence="2">The sequence shown here is derived from an EMBL/GenBank/DDBJ whole genome shotgun (WGS) entry which is preliminary data.</text>
</comment>
<dbReference type="EMBL" id="CALOZG010000006">
    <property type="protein sequence ID" value="CAH4029114.1"/>
    <property type="molecule type" value="Genomic_DNA"/>
</dbReference>
<accession>A0A9P0TFT2</accession>
<feature type="region of interest" description="Disordered" evidence="1">
    <location>
        <begin position="41"/>
        <end position="71"/>
    </location>
</feature>
<reference evidence="2" key="1">
    <citation type="submission" date="2022-05" db="EMBL/GenBank/DDBJ databases">
        <authorList>
            <person name="Okamura Y."/>
        </authorList>
    </citation>
    <scope>NUCLEOTIDE SEQUENCE</scope>
</reference>
<evidence type="ECO:0000256" key="1">
    <source>
        <dbReference type="SAM" id="MobiDB-lite"/>
    </source>
</evidence>
<name>A0A9P0TFT2_PIEBR</name>
<dbReference type="AlphaFoldDB" id="A0A9P0TFT2"/>
<sequence length="71" mass="8393">MNRKTLVNINILHLAAFEAVSKLSVRPFDRQSLIDFRVTQLPEEKPPDDDFDPRDHREPKAPIKYWRTTSM</sequence>
<protein>
    <submittedName>
        <fullName evidence="2">Uncharacterized protein</fullName>
    </submittedName>
</protein>
<dbReference type="Proteomes" id="UP001152562">
    <property type="component" value="Unassembled WGS sequence"/>
</dbReference>
<proteinExistence type="predicted"/>
<organism evidence="2 3">
    <name type="scientific">Pieris brassicae</name>
    <name type="common">White butterfly</name>
    <name type="synonym">Large white butterfly</name>
    <dbReference type="NCBI Taxonomy" id="7116"/>
    <lineage>
        <taxon>Eukaryota</taxon>
        <taxon>Metazoa</taxon>
        <taxon>Ecdysozoa</taxon>
        <taxon>Arthropoda</taxon>
        <taxon>Hexapoda</taxon>
        <taxon>Insecta</taxon>
        <taxon>Pterygota</taxon>
        <taxon>Neoptera</taxon>
        <taxon>Endopterygota</taxon>
        <taxon>Lepidoptera</taxon>
        <taxon>Glossata</taxon>
        <taxon>Ditrysia</taxon>
        <taxon>Papilionoidea</taxon>
        <taxon>Pieridae</taxon>
        <taxon>Pierinae</taxon>
        <taxon>Pieris</taxon>
    </lineage>
</organism>